<accession>A0A7V2B2M3</accession>
<feature type="transmembrane region" description="Helical" evidence="1">
    <location>
        <begin position="80"/>
        <end position="98"/>
    </location>
</feature>
<name>A0A7V2B2M3_RHOMR</name>
<evidence type="ECO:0000313" key="2">
    <source>
        <dbReference type="EMBL" id="HER97126.1"/>
    </source>
</evidence>
<feature type="transmembrane region" description="Helical" evidence="1">
    <location>
        <begin position="13"/>
        <end position="33"/>
    </location>
</feature>
<sequence length="163" mass="17407">MLLPWLAMQFTDAVSWSLIDFGVAAFLLAGLGLTYEVAVRFGRSLAYRIAVGLAGAAAVLLVWLSLGVGIIGKDGDPANLMYFGVLAIGAIGVVKARFRSRGMAWALWAMALAQGLVTAIACIARLGYPWSGPAKLLMLNGFFVGLFALSAWLFQQEAQHELN</sequence>
<feature type="transmembrane region" description="Helical" evidence="1">
    <location>
        <begin position="105"/>
        <end position="128"/>
    </location>
</feature>
<proteinExistence type="predicted"/>
<dbReference type="AlphaFoldDB" id="A0A7V2B2M3"/>
<feature type="transmembrane region" description="Helical" evidence="1">
    <location>
        <begin position="45"/>
        <end position="68"/>
    </location>
</feature>
<reference evidence="2" key="1">
    <citation type="journal article" date="2020" name="mSystems">
        <title>Genome- and Community-Level Interaction Insights into Carbon Utilization and Element Cycling Functions of Hydrothermarchaeota in Hydrothermal Sediment.</title>
        <authorList>
            <person name="Zhou Z."/>
            <person name="Liu Y."/>
            <person name="Xu W."/>
            <person name="Pan J."/>
            <person name="Luo Z.H."/>
            <person name="Li M."/>
        </authorList>
    </citation>
    <scope>NUCLEOTIDE SEQUENCE [LARGE SCALE GENOMIC DNA]</scope>
    <source>
        <strain evidence="2">SpSt-143</strain>
    </source>
</reference>
<keyword evidence="1" id="KW-1133">Transmembrane helix</keyword>
<keyword evidence="1" id="KW-0812">Transmembrane</keyword>
<gene>
    <name evidence="2" type="ORF">ENO59_11580</name>
</gene>
<protein>
    <submittedName>
        <fullName evidence="2">Uncharacterized protein</fullName>
    </submittedName>
</protein>
<keyword evidence="1" id="KW-0472">Membrane</keyword>
<comment type="caution">
    <text evidence="2">The sequence shown here is derived from an EMBL/GenBank/DDBJ whole genome shotgun (WGS) entry which is preliminary data.</text>
</comment>
<dbReference type="EMBL" id="DSGB01000006">
    <property type="protein sequence ID" value="HER97126.1"/>
    <property type="molecule type" value="Genomic_DNA"/>
</dbReference>
<feature type="transmembrane region" description="Helical" evidence="1">
    <location>
        <begin position="134"/>
        <end position="154"/>
    </location>
</feature>
<organism evidence="2">
    <name type="scientific">Rhodothermus marinus</name>
    <name type="common">Rhodothermus obamensis</name>
    <dbReference type="NCBI Taxonomy" id="29549"/>
    <lineage>
        <taxon>Bacteria</taxon>
        <taxon>Pseudomonadati</taxon>
        <taxon>Rhodothermota</taxon>
        <taxon>Rhodothermia</taxon>
        <taxon>Rhodothermales</taxon>
        <taxon>Rhodothermaceae</taxon>
        <taxon>Rhodothermus</taxon>
    </lineage>
</organism>
<evidence type="ECO:0000256" key="1">
    <source>
        <dbReference type="SAM" id="Phobius"/>
    </source>
</evidence>